<evidence type="ECO:0000313" key="2">
    <source>
        <dbReference type="Proteomes" id="UP000191110"/>
    </source>
</evidence>
<organism evidence="1 2">
    <name type="scientific">Solemya pervernicosa gill symbiont</name>
    <dbReference type="NCBI Taxonomy" id="642797"/>
    <lineage>
        <taxon>Bacteria</taxon>
        <taxon>Pseudomonadati</taxon>
        <taxon>Pseudomonadota</taxon>
        <taxon>Gammaproteobacteria</taxon>
        <taxon>sulfur-oxidizing symbionts</taxon>
    </lineage>
</organism>
<evidence type="ECO:0000313" key="1">
    <source>
        <dbReference type="EMBL" id="OOZ39069.1"/>
    </source>
</evidence>
<sequence length="642" mass="70447">MKLSPLLLLALLPALNGCFGEAPPGGSQNQTIATDSVSEAAAVRFLSQSSFGATEEAVDEVIDYGIEGWIDAQIAMTSPYSDTVTGAIATPNAITTKSHLERTIEIAQMVQQDHDWYDDPDIFNSDGHWLMEYYQLAAWWEHSLKGDDQLRQRVAYALSQIFVVSTAEMPLDDRAESLANYYDILAEHAFGNFRDLMGAVSRSATMGIYLSHQGNEKENPATQTRPDENFARELMQLFTIGLYELNVDGTPRLSSGNLIPTYSQEDIVELAKVMTGWDLQLNSYYGRNSANSGDYTLPMEFTDAYHEYSAKTVLGETIPANLSGSDDLDAALDIIFAHANVAPFISRQLIQRLVTSNPSSAYIGRVAAVFNDNGSGVKGDLGAVVKAILMDDEARSASYISQPSFGKPREPVLAFSAMLRLLDISPLDGWSGYDENGVQPNFDVTGVYWFNDTELGQMPLRSRSVFNFYSPDFIPSDSYFTSNGLVAPELEIQTPPNLISFSNAIDDALHDHESNEIQSWTTLDALAGNANLWWGELYLTDLSDELTIFELALDGDSNGDYLAINDAAVDGNGDTAKARAIDALLDHLDLMLLAGQMESGYRSELRTALINFNDGSNNDEARLIITVAIRAIVTSSAFMIQK</sequence>
<protein>
    <recommendedName>
        <fullName evidence="3">DUF1800 domain-containing protein</fullName>
    </recommendedName>
</protein>
<proteinExistence type="predicted"/>
<comment type="caution">
    <text evidence="1">The sequence shown here is derived from an EMBL/GenBank/DDBJ whole genome shotgun (WGS) entry which is preliminary data.</text>
</comment>
<dbReference type="Proteomes" id="UP000191110">
    <property type="component" value="Unassembled WGS sequence"/>
</dbReference>
<dbReference type="OrthoDB" id="9772295at2"/>
<dbReference type="AlphaFoldDB" id="A0A1T2L1V1"/>
<keyword evidence="2" id="KW-1185">Reference proteome</keyword>
<dbReference type="PANTHER" id="PTHR43737:SF1">
    <property type="entry name" value="DUF1501 DOMAIN-CONTAINING PROTEIN"/>
    <property type="match status" value="1"/>
</dbReference>
<dbReference type="Pfam" id="PF08811">
    <property type="entry name" value="DUF1800"/>
    <property type="match status" value="1"/>
</dbReference>
<dbReference type="RefSeq" id="WP_078484542.1">
    <property type="nucleotide sequence ID" value="NZ_MPRL01000062.1"/>
</dbReference>
<accession>A0A1T2L1V1</accession>
<dbReference type="EMBL" id="MPRL01000062">
    <property type="protein sequence ID" value="OOZ39069.1"/>
    <property type="molecule type" value="Genomic_DNA"/>
</dbReference>
<name>A0A1T2L1V1_9GAMM</name>
<gene>
    <name evidence="1" type="ORF">BOW53_13115</name>
</gene>
<dbReference type="PANTHER" id="PTHR43737">
    <property type="entry name" value="BLL7424 PROTEIN"/>
    <property type="match status" value="1"/>
</dbReference>
<evidence type="ECO:0008006" key="3">
    <source>
        <dbReference type="Google" id="ProtNLM"/>
    </source>
</evidence>
<dbReference type="InterPro" id="IPR014917">
    <property type="entry name" value="DUF1800"/>
</dbReference>
<reference evidence="1 2" key="1">
    <citation type="submission" date="2016-11" db="EMBL/GenBank/DDBJ databases">
        <title>Mixed transmission modes and dynamic genome evolution in an obligate animal-bacterial symbiosis.</title>
        <authorList>
            <person name="Russell S.L."/>
            <person name="Corbett-Detig R.B."/>
            <person name="Cavanaugh C.M."/>
        </authorList>
    </citation>
    <scope>NUCLEOTIDE SEQUENCE [LARGE SCALE GENOMIC DNA]</scope>
    <source>
        <strain evidence="1">Sveles-Q1</strain>
    </source>
</reference>